<dbReference type="EMBL" id="VIGI01000010">
    <property type="protein sequence ID" value="KAB8295171.1"/>
    <property type="molecule type" value="Genomic_DNA"/>
</dbReference>
<sequence>MASVTLKQSLPINGNFEPKIDDQMPSSPPPFALIEPLLKCTKIKRINQEVEYHFYGVVSPRFIASEAANFVSRNSSASKSLLKKIFEEFIVITSNDSQQNCRVNPKAVWFIVTMTKRSDRYAIPRWHRDGRMVDCTDASHTLHCRYAAALVGPRTRVLQETVLVTQTMRAYIGKRKETSDALAREVPLNFTPGQIIRFSWGKEDSPVHSEPDLTKERVFTTVIYGSIDEVKDIVATRREKLTARLVHTGEISLSSCCIALNHRGRNLAKGRMVARAISTNRCLHG</sequence>
<accession>A0A5N6K067</accession>
<dbReference type="OrthoDB" id="10261951at2759"/>
<dbReference type="Proteomes" id="UP000326757">
    <property type="component" value="Unassembled WGS sequence"/>
</dbReference>
<keyword evidence="2" id="KW-1185">Reference proteome</keyword>
<dbReference type="AlphaFoldDB" id="A0A5N6K067"/>
<name>A0A5N6K067_MONLA</name>
<gene>
    <name evidence="1" type="ORF">EYC80_007100</name>
</gene>
<comment type="caution">
    <text evidence="1">The sequence shown here is derived from an EMBL/GenBank/DDBJ whole genome shotgun (WGS) entry which is preliminary data.</text>
</comment>
<evidence type="ECO:0000313" key="1">
    <source>
        <dbReference type="EMBL" id="KAB8295171.1"/>
    </source>
</evidence>
<reference evidence="1 2" key="1">
    <citation type="submission" date="2019-06" db="EMBL/GenBank/DDBJ databases">
        <title>Genome Sequence of the Brown Rot Fungal Pathogen Monilinia laxa.</title>
        <authorList>
            <person name="De Miccolis Angelini R.M."/>
            <person name="Landi L."/>
            <person name="Abate D."/>
            <person name="Pollastro S."/>
            <person name="Romanazzi G."/>
            <person name="Faretra F."/>
        </authorList>
    </citation>
    <scope>NUCLEOTIDE SEQUENCE [LARGE SCALE GENOMIC DNA]</scope>
    <source>
        <strain evidence="1 2">Mlax316</strain>
    </source>
</reference>
<protein>
    <submittedName>
        <fullName evidence="1">Uncharacterized protein</fullName>
    </submittedName>
</protein>
<evidence type="ECO:0000313" key="2">
    <source>
        <dbReference type="Proteomes" id="UP000326757"/>
    </source>
</evidence>
<proteinExistence type="predicted"/>
<organism evidence="1 2">
    <name type="scientific">Monilinia laxa</name>
    <name type="common">Brown rot fungus</name>
    <name type="synonym">Sclerotinia laxa</name>
    <dbReference type="NCBI Taxonomy" id="61186"/>
    <lineage>
        <taxon>Eukaryota</taxon>
        <taxon>Fungi</taxon>
        <taxon>Dikarya</taxon>
        <taxon>Ascomycota</taxon>
        <taxon>Pezizomycotina</taxon>
        <taxon>Leotiomycetes</taxon>
        <taxon>Helotiales</taxon>
        <taxon>Sclerotiniaceae</taxon>
        <taxon>Monilinia</taxon>
    </lineage>
</organism>